<feature type="transmembrane region" description="Helical" evidence="5">
    <location>
        <begin position="352"/>
        <end position="372"/>
    </location>
</feature>
<keyword evidence="4 5" id="KW-0472">Membrane</keyword>
<dbReference type="Proteomes" id="UP001557484">
    <property type="component" value="Unassembled WGS sequence"/>
</dbReference>
<dbReference type="Gene3D" id="1.20.1250.20">
    <property type="entry name" value="MFS general substrate transporter like domains"/>
    <property type="match status" value="1"/>
</dbReference>
<dbReference type="InterPro" id="IPR011701">
    <property type="entry name" value="MFS"/>
</dbReference>
<dbReference type="InterPro" id="IPR036259">
    <property type="entry name" value="MFS_trans_sf"/>
</dbReference>
<evidence type="ECO:0000256" key="2">
    <source>
        <dbReference type="ARBA" id="ARBA00022692"/>
    </source>
</evidence>
<evidence type="ECO:0000313" key="7">
    <source>
        <dbReference type="EMBL" id="MEX1666368.1"/>
    </source>
</evidence>
<evidence type="ECO:0000259" key="6">
    <source>
        <dbReference type="PROSITE" id="PS50850"/>
    </source>
</evidence>
<comment type="caution">
    <text evidence="7">The sequence shown here is derived from an EMBL/GenBank/DDBJ whole genome shotgun (WGS) entry which is preliminary data.</text>
</comment>
<organism evidence="7 8">
    <name type="scientific">Zhongshania arctica</name>
    <dbReference type="NCBI Taxonomy" id="3238302"/>
    <lineage>
        <taxon>Bacteria</taxon>
        <taxon>Pseudomonadati</taxon>
        <taxon>Pseudomonadota</taxon>
        <taxon>Gammaproteobacteria</taxon>
        <taxon>Cellvibrionales</taxon>
        <taxon>Spongiibacteraceae</taxon>
        <taxon>Zhongshania</taxon>
    </lineage>
</organism>
<feature type="transmembrane region" description="Helical" evidence="5">
    <location>
        <begin position="135"/>
        <end position="161"/>
    </location>
</feature>
<evidence type="ECO:0000256" key="1">
    <source>
        <dbReference type="ARBA" id="ARBA00004141"/>
    </source>
</evidence>
<comment type="subcellular location">
    <subcellularLocation>
        <location evidence="1">Membrane</location>
        <topology evidence="1">Multi-pass membrane protein</topology>
    </subcellularLocation>
</comment>
<accession>A0ABV3TXN6</accession>
<proteinExistence type="predicted"/>
<feature type="transmembrane region" description="Helical" evidence="5">
    <location>
        <begin position="77"/>
        <end position="95"/>
    </location>
</feature>
<keyword evidence="2 5" id="KW-0812">Transmembrane</keyword>
<name>A0ABV3TXN6_9GAMM</name>
<feature type="transmembrane region" description="Helical" evidence="5">
    <location>
        <begin position="283"/>
        <end position="304"/>
    </location>
</feature>
<feature type="domain" description="Major facilitator superfamily (MFS) profile" evidence="6">
    <location>
        <begin position="8"/>
        <end position="404"/>
    </location>
</feature>
<dbReference type="PANTHER" id="PTHR23508">
    <property type="entry name" value="CARBOXYLIC ACID TRANSPORTER PROTEIN HOMOLOG"/>
    <property type="match status" value="1"/>
</dbReference>
<dbReference type="PROSITE" id="PS50850">
    <property type="entry name" value="MFS"/>
    <property type="match status" value="1"/>
</dbReference>
<dbReference type="RefSeq" id="WP_368376448.1">
    <property type="nucleotide sequence ID" value="NZ_JBFRYB010000001.1"/>
</dbReference>
<dbReference type="PROSITE" id="PS00216">
    <property type="entry name" value="SUGAR_TRANSPORT_1"/>
    <property type="match status" value="1"/>
</dbReference>
<evidence type="ECO:0000256" key="3">
    <source>
        <dbReference type="ARBA" id="ARBA00022989"/>
    </source>
</evidence>
<evidence type="ECO:0000256" key="5">
    <source>
        <dbReference type="SAM" id="Phobius"/>
    </source>
</evidence>
<protein>
    <submittedName>
        <fullName evidence="7">MFS transporter</fullName>
    </submittedName>
</protein>
<feature type="transmembrane region" description="Helical" evidence="5">
    <location>
        <begin position="12"/>
        <end position="36"/>
    </location>
</feature>
<feature type="transmembrane region" description="Helical" evidence="5">
    <location>
        <begin position="378"/>
        <end position="402"/>
    </location>
</feature>
<evidence type="ECO:0000256" key="4">
    <source>
        <dbReference type="ARBA" id="ARBA00023136"/>
    </source>
</evidence>
<sequence>MRGNTSPLLAAPSLVIYWLSFYAGAVMAINFAALPYLAKTFDLADGQIAKMLATLALGGLLALLGARFSDRVGRRRALLVSALLSYPLMLASALAPSLWWFIPLQIVMGGILGTIHITTMVTIEEHLPLALKAKGQAWVGAIFVMGNGGGLITVNVAAYLFDANSWRYVWLFFCTAALWHPLLTKFLTESHEYSQLKENRYARNDRWLDLFSGRHRKLTLSLFGALLCWDIAQSGVNGWLIYHPVQNLGIAHEWVTGYLILGGWPALLGFALGVWLRDRLGGYTVALAVCCGLSVLGNFSYFWIKGDAQWLIMAMGGAYILGLLMANALMVNVRLLVNEYYPAQMRASMQSIVILALACSTIFSQLIISQLIAPLGGLANAVIALLVLKLLAALLFITLPLTSRVSPPEIIKAVV</sequence>
<dbReference type="PANTHER" id="PTHR23508:SF10">
    <property type="entry name" value="CARBOXYLIC ACID TRANSPORTER PROTEIN HOMOLOG"/>
    <property type="match status" value="1"/>
</dbReference>
<feature type="transmembrane region" description="Helical" evidence="5">
    <location>
        <begin position="310"/>
        <end position="331"/>
    </location>
</feature>
<dbReference type="Pfam" id="PF07690">
    <property type="entry name" value="MFS_1"/>
    <property type="match status" value="1"/>
</dbReference>
<reference evidence="7 8" key="1">
    <citation type="journal article" date="2011" name="Int. J. Syst. Evol. Microbiol.">
        <title>Zhongshania antarctica gen. nov., sp. nov. and Zhongshania guokunii sp. nov., gammaproteobacteria respectively isolated from coastal attached (fast) ice and surface seawater of the Antarctic.</title>
        <authorList>
            <person name="Li H.J."/>
            <person name="Zhang X.Y."/>
            <person name="Chen C.X."/>
            <person name="Zhang Y.J."/>
            <person name="Gao Z.M."/>
            <person name="Yu Y."/>
            <person name="Chen X.L."/>
            <person name="Chen B."/>
            <person name="Zhang Y.Z."/>
        </authorList>
    </citation>
    <scope>NUCLEOTIDE SEQUENCE [LARGE SCALE GENOMIC DNA]</scope>
    <source>
        <strain evidence="7 8">R06B22</strain>
    </source>
</reference>
<keyword evidence="3 5" id="KW-1133">Transmembrane helix</keyword>
<dbReference type="InterPro" id="IPR005829">
    <property type="entry name" value="Sugar_transporter_CS"/>
</dbReference>
<dbReference type="EMBL" id="JBFRYB010000001">
    <property type="protein sequence ID" value="MEX1666368.1"/>
    <property type="molecule type" value="Genomic_DNA"/>
</dbReference>
<dbReference type="InterPro" id="IPR020846">
    <property type="entry name" value="MFS_dom"/>
</dbReference>
<dbReference type="SUPFAM" id="SSF103473">
    <property type="entry name" value="MFS general substrate transporter"/>
    <property type="match status" value="1"/>
</dbReference>
<feature type="transmembrane region" description="Helical" evidence="5">
    <location>
        <begin position="167"/>
        <end position="187"/>
    </location>
</feature>
<feature type="transmembrane region" description="Helical" evidence="5">
    <location>
        <begin position="48"/>
        <end position="65"/>
    </location>
</feature>
<gene>
    <name evidence="7" type="ORF">AB4875_12820</name>
</gene>
<feature type="transmembrane region" description="Helical" evidence="5">
    <location>
        <begin position="254"/>
        <end position="276"/>
    </location>
</feature>
<evidence type="ECO:0000313" key="8">
    <source>
        <dbReference type="Proteomes" id="UP001557484"/>
    </source>
</evidence>
<keyword evidence="8" id="KW-1185">Reference proteome</keyword>